<gene>
    <name evidence="2" type="ORF">ACFQDO_03650</name>
</gene>
<reference evidence="3" key="1">
    <citation type="journal article" date="2019" name="Int. J. Syst. Evol. Microbiol.">
        <title>The Global Catalogue of Microorganisms (GCM) 10K type strain sequencing project: providing services to taxonomists for standard genome sequencing and annotation.</title>
        <authorList>
            <consortium name="The Broad Institute Genomics Platform"/>
            <consortium name="The Broad Institute Genome Sequencing Center for Infectious Disease"/>
            <person name="Wu L."/>
            <person name="Ma J."/>
        </authorList>
    </citation>
    <scope>NUCLEOTIDE SEQUENCE [LARGE SCALE GENOMIC DNA]</scope>
    <source>
        <strain evidence="3">KACC 14249</strain>
    </source>
</reference>
<dbReference type="EMBL" id="JBHSRD010000002">
    <property type="protein sequence ID" value="MFC6006216.1"/>
    <property type="molecule type" value="Genomic_DNA"/>
</dbReference>
<dbReference type="Pfam" id="PF09949">
    <property type="entry name" value="APP1_cat"/>
    <property type="match status" value="1"/>
</dbReference>
<comment type="caution">
    <text evidence="2">The sequence shown here is derived from an EMBL/GenBank/DDBJ whole genome shotgun (WGS) entry which is preliminary data.</text>
</comment>
<dbReference type="InterPro" id="IPR023214">
    <property type="entry name" value="HAD_sf"/>
</dbReference>
<evidence type="ECO:0000259" key="1">
    <source>
        <dbReference type="Pfam" id="PF09949"/>
    </source>
</evidence>
<proteinExistence type="predicted"/>
<accession>A0ABW1JAC0</accession>
<dbReference type="PANTHER" id="PTHR28208">
    <property type="entry name" value="PHOSPHATIDATE PHOSPHATASE APP1"/>
    <property type="match status" value="1"/>
</dbReference>
<protein>
    <submittedName>
        <fullName evidence="2">App1 family protein</fullName>
    </submittedName>
</protein>
<evidence type="ECO:0000313" key="3">
    <source>
        <dbReference type="Proteomes" id="UP001596189"/>
    </source>
</evidence>
<sequence length="349" mass="38915">MSTPADEQMHRAARTEDAFERALARLLFRRGWRPRVIPYVGYGTPSNARVLGRVLLSPPGVGQRSDVAVRGWRHFVSAKLGGVPVVVDVGGRRQVVESGRGGYIDVVVEVALEPGWTTAEMRISGAGVAEAPIRIVGTDERLGIISDIDDTVLVTALPRPFLAFWNTFVRHEESRRPVPGMAELYRTLTRHHPGAFVVYVSTGAWNLAPALQRFLRRRGFPDGPLLLTDWGPTPDGWFRSGQDHKRRTLRRLVDEFPQMRWVLVGDDGQHDPALYEELAWARPDHIRLVAIRQLGLTEQVLTHGTPTPRVGQRVSATTADVPWVQASNGHGIVESLRQQGLTRDETLRP</sequence>
<keyword evidence="3" id="KW-1185">Reference proteome</keyword>
<dbReference type="Gene3D" id="3.40.50.1000">
    <property type="entry name" value="HAD superfamily/HAD-like"/>
    <property type="match status" value="1"/>
</dbReference>
<name>A0ABW1JAC0_9ACTN</name>
<organism evidence="2 3">
    <name type="scientific">Angustibacter luteus</name>
    <dbReference type="NCBI Taxonomy" id="658456"/>
    <lineage>
        <taxon>Bacteria</taxon>
        <taxon>Bacillati</taxon>
        <taxon>Actinomycetota</taxon>
        <taxon>Actinomycetes</taxon>
        <taxon>Kineosporiales</taxon>
        <taxon>Kineosporiaceae</taxon>
    </lineage>
</organism>
<dbReference type="PANTHER" id="PTHR28208:SF3">
    <property type="entry name" value="PHOSPHATIDATE PHOSPHATASE APP1"/>
    <property type="match status" value="1"/>
</dbReference>
<dbReference type="Proteomes" id="UP001596189">
    <property type="component" value="Unassembled WGS sequence"/>
</dbReference>
<dbReference type="InterPro" id="IPR052935">
    <property type="entry name" value="Mg2+_PAP"/>
</dbReference>
<feature type="domain" description="Phosphatidate phosphatase APP1 catalytic" evidence="1">
    <location>
        <begin position="143"/>
        <end position="293"/>
    </location>
</feature>
<dbReference type="RefSeq" id="WP_345717069.1">
    <property type="nucleotide sequence ID" value="NZ_BAABFP010000005.1"/>
</dbReference>
<dbReference type="InterPro" id="IPR019236">
    <property type="entry name" value="APP1_cat"/>
</dbReference>
<evidence type="ECO:0000313" key="2">
    <source>
        <dbReference type="EMBL" id="MFC6006216.1"/>
    </source>
</evidence>